<gene>
    <name evidence="2" type="primary">Nfu_g_1_020691</name>
</gene>
<feature type="compositionally biased region" description="Basic and acidic residues" evidence="1">
    <location>
        <begin position="345"/>
        <end position="355"/>
    </location>
</feature>
<feature type="region of interest" description="Disordered" evidence="1">
    <location>
        <begin position="164"/>
        <end position="184"/>
    </location>
</feature>
<feature type="compositionally biased region" description="Polar residues" evidence="1">
    <location>
        <begin position="262"/>
        <end position="280"/>
    </location>
</feature>
<reference evidence="2" key="1">
    <citation type="submission" date="2016-05" db="EMBL/GenBank/DDBJ databases">
        <authorList>
            <person name="Lavstsen T."/>
            <person name="Jespersen J.S."/>
        </authorList>
    </citation>
    <scope>NUCLEOTIDE SEQUENCE</scope>
    <source>
        <tissue evidence="2">Brain</tissue>
    </source>
</reference>
<dbReference type="PANTHER" id="PTHR14526">
    <property type="entry name" value="AURORA KINASE A AND NINEIN-INTERACTING PROTEIN"/>
    <property type="match status" value="1"/>
</dbReference>
<dbReference type="Pfam" id="PF15334">
    <property type="entry name" value="AIB"/>
    <property type="match status" value="1"/>
</dbReference>
<proteinExistence type="predicted"/>
<sequence length="396" mass="44599">MKATKAALQNSSQEECGVWLDPVQLKVKAKQKRLARPISKLLNPFMNGEGYNLAVALNFTQTKMEMPKTKQSSIANFFTPHRRVLHKTSSSEIPNPVRSLLSSISTVPTAEAPGKKRERDVCPRKSDFNGVCEWGNENVPETKAAAASQNQGEHISPLLNRQSEEFEAPQSKKRHIEPSLSQLPPLAWSQDPLFTCSQDSEREFYQMDKKYTPNVEDSESSFSDSLQFDEVFGNLKGRTSTQNPDKRHNQKGKENGRPDFLNSPTKHSSFSPLTPLSSHNGAERKSSSLLKHTDCRWIKPGKEGRFDSARSKPSTSPLTPNWEVNEDAMATLFTQDSEGFRVIAHRDPPPRRPLKDQSNLGYGMVRSGTYKPVEEDDEEDEMLFTQDSQGHMVIKH</sequence>
<name>A0A1A7WB61_9TELE</name>
<protein>
    <recommendedName>
        <fullName evidence="3">Aurora kinase A and ninein-interacting protein</fullName>
    </recommendedName>
</protein>
<dbReference type="GO" id="GO:0000922">
    <property type="term" value="C:spindle pole"/>
    <property type="evidence" value="ECO:0007669"/>
    <property type="project" value="TreeGrafter"/>
</dbReference>
<dbReference type="PANTHER" id="PTHR14526:SF2">
    <property type="entry name" value="AURORA KINASE A AND NINEIN-INTERACTING PROTEIN"/>
    <property type="match status" value="1"/>
</dbReference>
<dbReference type="AlphaFoldDB" id="A0A1A7WB61"/>
<dbReference type="GO" id="GO:0005813">
    <property type="term" value="C:centrosome"/>
    <property type="evidence" value="ECO:0007669"/>
    <property type="project" value="TreeGrafter"/>
</dbReference>
<dbReference type="EMBL" id="HADW01001550">
    <property type="protein sequence ID" value="SBP02950.1"/>
    <property type="molecule type" value="Transcribed_RNA"/>
</dbReference>
<evidence type="ECO:0008006" key="3">
    <source>
        <dbReference type="Google" id="ProtNLM"/>
    </source>
</evidence>
<evidence type="ECO:0000256" key="1">
    <source>
        <dbReference type="SAM" id="MobiDB-lite"/>
    </source>
</evidence>
<accession>A0A1A7WB61</accession>
<reference evidence="2" key="2">
    <citation type="submission" date="2016-06" db="EMBL/GenBank/DDBJ databases">
        <title>The genome of a short-lived fish provides insights into sex chromosome evolution and the genetic control of aging.</title>
        <authorList>
            <person name="Reichwald K."/>
            <person name="Felder M."/>
            <person name="Petzold A."/>
            <person name="Koch P."/>
            <person name="Groth M."/>
            <person name="Platzer M."/>
        </authorList>
    </citation>
    <scope>NUCLEOTIDE SEQUENCE</scope>
    <source>
        <tissue evidence="2">Brain</tissue>
    </source>
</reference>
<feature type="compositionally biased region" description="Basic and acidic residues" evidence="1">
    <location>
        <begin position="281"/>
        <end position="310"/>
    </location>
</feature>
<dbReference type="InterPro" id="IPR029286">
    <property type="entry name" value="AUNIP"/>
</dbReference>
<feature type="compositionally biased region" description="Basic and acidic residues" evidence="1">
    <location>
        <begin position="244"/>
        <end position="257"/>
    </location>
</feature>
<evidence type="ECO:0000313" key="2">
    <source>
        <dbReference type="EMBL" id="SBP02950.1"/>
    </source>
</evidence>
<feature type="region of interest" description="Disordered" evidence="1">
    <location>
        <begin position="345"/>
        <end position="396"/>
    </location>
</feature>
<dbReference type="GO" id="GO:0007051">
    <property type="term" value="P:spindle organization"/>
    <property type="evidence" value="ECO:0007669"/>
    <property type="project" value="TreeGrafter"/>
</dbReference>
<organism evidence="2">
    <name type="scientific">Iconisemion striatum</name>
    <dbReference type="NCBI Taxonomy" id="60296"/>
    <lineage>
        <taxon>Eukaryota</taxon>
        <taxon>Metazoa</taxon>
        <taxon>Chordata</taxon>
        <taxon>Craniata</taxon>
        <taxon>Vertebrata</taxon>
        <taxon>Euteleostomi</taxon>
        <taxon>Actinopterygii</taxon>
        <taxon>Neopterygii</taxon>
        <taxon>Teleostei</taxon>
        <taxon>Neoteleostei</taxon>
        <taxon>Acanthomorphata</taxon>
        <taxon>Ovalentaria</taxon>
        <taxon>Atherinomorphae</taxon>
        <taxon>Cyprinodontiformes</taxon>
        <taxon>Nothobranchiidae</taxon>
        <taxon>Iconisemion</taxon>
    </lineage>
</organism>
<feature type="region of interest" description="Disordered" evidence="1">
    <location>
        <begin position="235"/>
        <end position="320"/>
    </location>
</feature>